<evidence type="ECO:0000256" key="1">
    <source>
        <dbReference type="ARBA" id="ARBA00000085"/>
    </source>
</evidence>
<comment type="caution">
    <text evidence="22">The sequence shown here is derived from an EMBL/GenBank/DDBJ whole genome shotgun (WGS) entry which is preliminary data.</text>
</comment>
<dbReference type="Proteomes" id="UP000812013">
    <property type="component" value="Unassembled WGS sequence"/>
</dbReference>
<keyword evidence="12" id="KW-0902">Two-component regulatory system</keyword>
<dbReference type="InterPro" id="IPR036641">
    <property type="entry name" value="HPT_dom_sf"/>
</dbReference>
<dbReference type="PANTHER" id="PTHR45339">
    <property type="entry name" value="HYBRID SIGNAL TRANSDUCTION HISTIDINE KINASE J"/>
    <property type="match status" value="1"/>
</dbReference>
<dbReference type="Pfam" id="PF00512">
    <property type="entry name" value="HisKA"/>
    <property type="match status" value="1"/>
</dbReference>
<dbReference type="PROSITE" id="PS50885">
    <property type="entry name" value="HAMP"/>
    <property type="match status" value="1"/>
</dbReference>
<dbReference type="InterPro" id="IPR036097">
    <property type="entry name" value="HisK_dim/P_sf"/>
</dbReference>
<evidence type="ECO:0000256" key="12">
    <source>
        <dbReference type="ARBA" id="ARBA00023012"/>
    </source>
</evidence>
<keyword evidence="9" id="KW-0418">Kinase</keyword>
<dbReference type="EC" id="2.7.13.3" evidence="3"/>
<dbReference type="CDD" id="cd00156">
    <property type="entry name" value="REC"/>
    <property type="match status" value="1"/>
</dbReference>
<feature type="domain" description="Histidine kinase" evidence="18">
    <location>
        <begin position="640"/>
        <end position="885"/>
    </location>
</feature>
<dbReference type="SMART" id="SM00073">
    <property type="entry name" value="HPT"/>
    <property type="match status" value="1"/>
</dbReference>
<dbReference type="SUPFAM" id="SSF47226">
    <property type="entry name" value="Histidine-containing phosphotransfer domain, HPT domain"/>
    <property type="match status" value="1"/>
</dbReference>
<keyword evidence="6" id="KW-0808">Transferase</keyword>
<feature type="domain" description="Response regulatory" evidence="19">
    <location>
        <begin position="906"/>
        <end position="1020"/>
    </location>
</feature>
<evidence type="ECO:0000313" key="22">
    <source>
        <dbReference type="EMBL" id="MBW5480642.1"/>
    </source>
</evidence>
<feature type="domain" description="HAMP" evidence="20">
    <location>
        <begin position="367"/>
        <end position="419"/>
    </location>
</feature>
<dbReference type="PROSITE" id="PS50109">
    <property type="entry name" value="HIS_KIN"/>
    <property type="match status" value="1"/>
</dbReference>
<evidence type="ECO:0000256" key="11">
    <source>
        <dbReference type="ARBA" id="ARBA00022989"/>
    </source>
</evidence>
<keyword evidence="5 15" id="KW-0597">Phosphoprotein</keyword>
<feature type="modified residue" description="4-aspartylphosphate" evidence="15">
    <location>
        <position position="956"/>
    </location>
</feature>
<dbReference type="InterPro" id="IPR005467">
    <property type="entry name" value="His_kinase_dom"/>
</dbReference>
<dbReference type="Pfam" id="PF02518">
    <property type="entry name" value="HATPase_c"/>
    <property type="match status" value="1"/>
</dbReference>
<dbReference type="InterPro" id="IPR011006">
    <property type="entry name" value="CheY-like_superfamily"/>
</dbReference>
<keyword evidence="8" id="KW-0547">Nucleotide-binding</keyword>
<dbReference type="Gene3D" id="3.30.565.10">
    <property type="entry name" value="Histidine kinase-like ATPase, C-terminal domain"/>
    <property type="match status" value="1"/>
</dbReference>
<evidence type="ECO:0000256" key="15">
    <source>
        <dbReference type="PROSITE-ProRule" id="PRU00169"/>
    </source>
</evidence>
<keyword evidence="11 17" id="KW-1133">Transmembrane helix</keyword>
<dbReference type="PANTHER" id="PTHR45339:SF1">
    <property type="entry name" value="HYBRID SIGNAL TRANSDUCTION HISTIDINE KINASE J"/>
    <property type="match status" value="1"/>
</dbReference>
<evidence type="ECO:0000256" key="5">
    <source>
        <dbReference type="ARBA" id="ARBA00022553"/>
    </source>
</evidence>
<dbReference type="Pfam" id="PF01627">
    <property type="entry name" value="Hpt"/>
    <property type="match status" value="1"/>
</dbReference>
<dbReference type="Gene3D" id="1.20.120.160">
    <property type="entry name" value="HPT domain"/>
    <property type="match status" value="1"/>
</dbReference>
<dbReference type="InterPro" id="IPR003594">
    <property type="entry name" value="HATPase_dom"/>
</dbReference>
<dbReference type="Pfam" id="PF00072">
    <property type="entry name" value="Response_reg"/>
    <property type="match status" value="2"/>
</dbReference>
<dbReference type="CDD" id="cd17546">
    <property type="entry name" value="REC_hyHK_CKI1_RcsC-like"/>
    <property type="match status" value="1"/>
</dbReference>
<evidence type="ECO:0000259" key="19">
    <source>
        <dbReference type="PROSITE" id="PS50110"/>
    </source>
</evidence>
<keyword evidence="7 17" id="KW-0812">Transmembrane</keyword>
<feature type="region of interest" description="Disordered" evidence="16">
    <location>
        <begin position="1165"/>
        <end position="1190"/>
    </location>
</feature>
<dbReference type="PROSITE" id="PS50110">
    <property type="entry name" value="RESPONSE_REGULATORY"/>
    <property type="match status" value="2"/>
</dbReference>
<feature type="domain" description="HPt" evidence="21">
    <location>
        <begin position="1206"/>
        <end position="1299"/>
    </location>
</feature>
<keyword evidence="4" id="KW-1003">Cell membrane</keyword>
<evidence type="ECO:0000256" key="2">
    <source>
        <dbReference type="ARBA" id="ARBA00004651"/>
    </source>
</evidence>
<dbReference type="InterPro" id="IPR036890">
    <property type="entry name" value="HATPase_C_sf"/>
</dbReference>
<dbReference type="PROSITE" id="PS50894">
    <property type="entry name" value="HPT"/>
    <property type="match status" value="1"/>
</dbReference>
<dbReference type="SMART" id="SM00387">
    <property type="entry name" value="HATPase_c"/>
    <property type="match status" value="1"/>
</dbReference>
<evidence type="ECO:0000256" key="13">
    <source>
        <dbReference type="ARBA" id="ARBA00023136"/>
    </source>
</evidence>
<dbReference type="RefSeq" id="WP_219664478.1">
    <property type="nucleotide sequence ID" value="NZ_WTFF01000005.1"/>
</dbReference>
<keyword evidence="13 17" id="KW-0472">Membrane</keyword>
<dbReference type="Pfam" id="PF13185">
    <property type="entry name" value="GAF_2"/>
    <property type="match status" value="1"/>
</dbReference>
<organism evidence="22 23">
    <name type="scientific">Streptomyces bambusae</name>
    <dbReference type="NCBI Taxonomy" id="1550616"/>
    <lineage>
        <taxon>Bacteria</taxon>
        <taxon>Bacillati</taxon>
        <taxon>Actinomycetota</taxon>
        <taxon>Actinomycetes</taxon>
        <taxon>Kitasatosporales</taxon>
        <taxon>Streptomycetaceae</taxon>
        <taxon>Streptomyces</taxon>
    </lineage>
</organism>
<evidence type="ECO:0000256" key="4">
    <source>
        <dbReference type="ARBA" id="ARBA00022475"/>
    </source>
</evidence>
<dbReference type="InterPro" id="IPR029016">
    <property type="entry name" value="GAF-like_dom_sf"/>
</dbReference>
<evidence type="ECO:0000256" key="8">
    <source>
        <dbReference type="ARBA" id="ARBA00022741"/>
    </source>
</evidence>
<evidence type="ECO:0000256" key="17">
    <source>
        <dbReference type="SAM" id="Phobius"/>
    </source>
</evidence>
<evidence type="ECO:0000259" key="18">
    <source>
        <dbReference type="PROSITE" id="PS50109"/>
    </source>
</evidence>
<dbReference type="InterPro" id="IPR003018">
    <property type="entry name" value="GAF"/>
</dbReference>
<protein>
    <recommendedName>
        <fullName evidence="3">histidine kinase</fullName>
        <ecNumber evidence="3">2.7.13.3</ecNumber>
    </recommendedName>
</protein>
<dbReference type="Gene3D" id="3.30.450.40">
    <property type="match status" value="1"/>
</dbReference>
<dbReference type="Gene3D" id="3.40.50.2300">
    <property type="match status" value="2"/>
</dbReference>
<dbReference type="InterPro" id="IPR008207">
    <property type="entry name" value="Sig_transdc_His_kin_Hpt_dom"/>
</dbReference>
<dbReference type="SUPFAM" id="SSF55781">
    <property type="entry name" value="GAF domain-like"/>
    <property type="match status" value="1"/>
</dbReference>
<dbReference type="CDD" id="cd16922">
    <property type="entry name" value="HATPase_EvgS-ArcB-TorS-like"/>
    <property type="match status" value="1"/>
</dbReference>
<dbReference type="EMBL" id="WTFF01000005">
    <property type="protein sequence ID" value="MBW5480642.1"/>
    <property type="molecule type" value="Genomic_DNA"/>
</dbReference>
<evidence type="ECO:0000256" key="3">
    <source>
        <dbReference type="ARBA" id="ARBA00012438"/>
    </source>
</evidence>
<evidence type="ECO:0000256" key="7">
    <source>
        <dbReference type="ARBA" id="ARBA00022692"/>
    </source>
</evidence>
<dbReference type="Gene3D" id="1.10.287.130">
    <property type="match status" value="1"/>
</dbReference>
<dbReference type="Gene3D" id="6.10.340.10">
    <property type="match status" value="1"/>
</dbReference>
<dbReference type="SMART" id="SM00065">
    <property type="entry name" value="GAF"/>
    <property type="match status" value="1"/>
</dbReference>
<dbReference type="InterPro" id="IPR001789">
    <property type="entry name" value="Sig_transdc_resp-reg_receiver"/>
</dbReference>
<proteinExistence type="predicted"/>
<dbReference type="SUPFAM" id="SSF158472">
    <property type="entry name" value="HAMP domain-like"/>
    <property type="match status" value="1"/>
</dbReference>
<sequence length="1310" mass="142663">MSQDPVSSPSTAHALSSREGRTWRYMPRIWHKLCAIALAFLVPLALATVYVIGQQNNSVNVANDELQGTQFLRPLSTVTFKVLQYAALSNQAVHGQSIAPQQFADAEAAVDADFTKLTRAVRPLQRQLSATLETEGKGQLAPSALLNEWNAVKAAGPVYALNTGYTDQLVDNLLALYSYVGDASKLNLDPQLDTFYIGAAMLSLEPALVGDISQLGGELGTAVRTGSTKDAGDLNQTMGRLNQHVSQLNDALNRSFVATPANNNDTALRSTLAPLLDRASASVTSLMGATNTHLASGQSSRLTPTRVEELTRSALQANTQLWNAMFDREEHMLHARIDAVRTRNTVLLVTIGTGLALIVSLTTLMSRRIAHNLSAVADAARNLTEGNLGRRAHVTSRDEIGTLATTFNTMADHLQESYTAVEEKVSQRTRQLDERNASLELLEGVASAANVATTPQQAARTILGLVCSYTRWPAGHVRMAGPLPSCDSGATGTNHSARVPDYEDWRFDDPQQAQGLKNLFEAIQTSSIAPPAEKVRRDAKPVWIKDLDDEPHLASMRRAARLDVRTYLVFPVLYGEHVGGVLEFLASGPTEPDATLCRLMLNVGTQLGRALERSQAAEDLRVSQKNAEVANQAKSAFLATMSHEIRTPLNSVIGMTELLLDTPLQREQRDFTEIIRNSGENLLVIINDILDFSKIEAGKLDLESKPVDLRHCIETAFDLVASRAARKNLDLAYIVTPGTTEHVMTDPVRLRQVISNLLSNAVKFTDEGEVVLTLSPVGPHTAVPGREAGQLDQATPPDDAQVPEEASVHLHFAVRDTGIGIPADRMNLLFHAFEQLDASSGRRFEGTGLGLAISRRLTGLMGGTIWAESTPGKGSTFHFTIRAQPVPAAMRIHPQTETIPDLRGKRMLVVDDNATNRTILTLQGESWGMVVRATPSPGEALDWIRRGDPFDVGILDYRLPETNGAVLSREIRKWRNRTTLPLILLTSVGRQSSENFDEFASYHTKPIKASQLCEELGRVLGMPQASAELQLLASPEQAPAAAQDLRILVAEDNETNRLLLLRMLSRIGYTAQVAHNGQQALDALRHQAYDVVLMDVQMPRMDGLEATRRIHQEWPGDVRPTIIAMTANAMPGDRERCMAAGMDDYISKPLHLQDLARALHACRRRTHRPPAPPAPPSPQPQQPKPSQGRAQVLNPTAVQRLVESTSAAFVAELIHAFLEDSPALVDTIRHTVPAGDPGEVRLAAHTLRSNADTFGASVLSSLCANLETQARVGALTQAESLISSIEAEYDKCRTALSELEAELASRTDGQ</sequence>
<dbReference type="SMART" id="SM00304">
    <property type="entry name" value="HAMP"/>
    <property type="match status" value="1"/>
</dbReference>
<evidence type="ECO:0000256" key="9">
    <source>
        <dbReference type="ARBA" id="ARBA00022777"/>
    </source>
</evidence>
<feature type="modified residue" description="4-aspartylphosphate" evidence="15">
    <location>
        <position position="1095"/>
    </location>
</feature>
<keyword evidence="10" id="KW-0067">ATP-binding</keyword>
<gene>
    <name evidence="22" type="ORF">GPJ59_01685</name>
</gene>
<feature type="transmembrane region" description="Helical" evidence="17">
    <location>
        <begin position="346"/>
        <end position="365"/>
    </location>
</feature>
<evidence type="ECO:0000313" key="23">
    <source>
        <dbReference type="Proteomes" id="UP000812013"/>
    </source>
</evidence>
<dbReference type="SUPFAM" id="SSF52172">
    <property type="entry name" value="CheY-like"/>
    <property type="match status" value="2"/>
</dbReference>
<comment type="subcellular location">
    <subcellularLocation>
        <location evidence="2">Cell membrane</location>
        <topology evidence="2">Multi-pass membrane protein</topology>
    </subcellularLocation>
</comment>
<evidence type="ECO:0000259" key="21">
    <source>
        <dbReference type="PROSITE" id="PS50894"/>
    </source>
</evidence>
<feature type="modified residue" description="Phosphohistidine" evidence="14">
    <location>
        <position position="1245"/>
    </location>
</feature>
<evidence type="ECO:0000256" key="16">
    <source>
        <dbReference type="SAM" id="MobiDB-lite"/>
    </source>
</evidence>
<name>A0ABS6YYU3_9ACTN</name>
<dbReference type="SMART" id="SM00448">
    <property type="entry name" value="REC"/>
    <property type="match status" value="2"/>
</dbReference>
<dbReference type="InterPro" id="IPR004358">
    <property type="entry name" value="Sig_transdc_His_kin-like_C"/>
</dbReference>
<dbReference type="InterPro" id="IPR003661">
    <property type="entry name" value="HisK_dim/P_dom"/>
</dbReference>
<keyword evidence="23" id="KW-1185">Reference proteome</keyword>
<feature type="transmembrane region" description="Helical" evidence="17">
    <location>
        <begin position="29"/>
        <end position="52"/>
    </location>
</feature>
<evidence type="ECO:0000256" key="10">
    <source>
        <dbReference type="ARBA" id="ARBA00022840"/>
    </source>
</evidence>
<reference evidence="22 23" key="1">
    <citation type="submission" date="2019-12" db="EMBL/GenBank/DDBJ databases">
        <title>Genome sequence of Streptomyces bambusae.</title>
        <authorList>
            <person name="Bansal K."/>
            <person name="Choksket S."/>
            <person name="Korpole S."/>
            <person name="Patil P.B."/>
        </authorList>
    </citation>
    <scope>NUCLEOTIDE SEQUENCE [LARGE SCALE GENOMIC DNA]</scope>
    <source>
        <strain evidence="22 23">SK60</strain>
    </source>
</reference>
<evidence type="ECO:0000259" key="20">
    <source>
        <dbReference type="PROSITE" id="PS50885"/>
    </source>
</evidence>
<feature type="domain" description="Response regulatory" evidence="19">
    <location>
        <begin position="1046"/>
        <end position="1163"/>
    </location>
</feature>
<evidence type="ECO:0000256" key="6">
    <source>
        <dbReference type="ARBA" id="ARBA00022679"/>
    </source>
</evidence>
<feature type="compositionally biased region" description="Pro residues" evidence="16">
    <location>
        <begin position="1169"/>
        <end position="1183"/>
    </location>
</feature>
<dbReference type="PRINTS" id="PR00344">
    <property type="entry name" value="BCTRLSENSOR"/>
</dbReference>
<dbReference type="SUPFAM" id="SSF47384">
    <property type="entry name" value="Homodimeric domain of signal transducing histidine kinase"/>
    <property type="match status" value="1"/>
</dbReference>
<evidence type="ECO:0000256" key="14">
    <source>
        <dbReference type="PROSITE-ProRule" id="PRU00110"/>
    </source>
</evidence>
<dbReference type="Pfam" id="PF00672">
    <property type="entry name" value="HAMP"/>
    <property type="match status" value="1"/>
</dbReference>
<comment type="catalytic activity">
    <reaction evidence="1">
        <text>ATP + protein L-histidine = ADP + protein N-phospho-L-histidine.</text>
        <dbReference type="EC" id="2.7.13.3"/>
    </reaction>
</comment>
<accession>A0ABS6YYU3</accession>
<dbReference type="SMART" id="SM00388">
    <property type="entry name" value="HisKA"/>
    <property type="match status" value="1"/>
</dbReference>
<dbReference type="CDD" id="cd06225">
    <property type="entry name" value="HAMP"/>
    <property type="match status" value="1"/>
</dbReference>
<dbReference type="SUPFAM" id="SSF55874">
    <property type="entry name" value="ATPase domain of HSP90 chaperone/DNA topoisomerase II/histidine kinase"/>
    <property type="match status" value="1"/>
</dbReference>
<dbReference type="InterPro" id="IPR003660">
    <property type="entry name" value="HAMP_dom"/>
</dbReference>
<dbReference type="CDD" id="cd00082">
    <property type="entry name" value="HisKA"/>
    <property type="match status" value="1"/>
</dbReference>